<feature type="compositionally biased region" description="Polar residues" evidence="1">
    <location>
        <begin position="354"/>
        <end position="364"/>
    </location>
</feature>
<evidence type="ECO:0000313" key="2">
    <source>
        <dbReference type="EMBL" id="CBN79981.1"/>
    </source>
</evidence>
<dbReference type="STRING" id="2880.D8LIE2"/>
<dbReference type="EMBL" id="FN649760">
    <property type="protein sequence ID" value="CBN79981.1"/>
    <property type="molecule type" value="Genomic_DNA"/>
</dbReference>
<proteinExistence type="predicted"/>
<dbReference type="PANTHER" id="PTHR46069">
    <property type="entry name" value="TUBULIN TYROSINE LIGASE"/>
    <property type="match status" value="1"/>
</dbReference>
<evidence type="ECO:0008006" key="4">
    <source>
        <dbReference type="Google" id="ProtNLM"/>
    </source>
</evidence>
<feature type="compositionally biased region" description="Polar residues" evidence="1">
    <location>
        <begin position="130"/>
        <end position="143"/>
    </location>
</feature>
<name>D8LIE2_ECTSI</name>
<dbReference type="Proteomes" id="UP000002630">
    <property type="component" value="Unassembled WGS sequence"/>
</dbReference>
<dbReference type="PANTHER" id="PTHR46069:SF1">
    <property type="entry name" value="CHROMOSOME UNDETERMINED SCAFFOLD_125, WHOLE GENOME SHOTGUN SEQUENCE"/>
    <property type="match status" value="1"/>
</dbReference>
<feature type="region of interest" description="Disordered" evidence="1">
    <location>
        <begin position="208"/>
        <end position="273"/>
    </location>
</feature>
<evidence type="ECO:0000313" key="3">
    <source>
        <dbReference type="Proteomes" id="UP000002630"/>
    </source>
</evidence>
<dbReference type="Pfam" id="PF03133">
    <property type="entry name" value="TTL"/>
    <property type="match status" value="2"/>
</dbReference>
<dbReference type="InterPro" id="IPR004344">
    <property type="entry name" value="TTL/TTLL_fam"/>
</dbReference>
<reference evidence="2 3" key="1">
    <citation type="journal article" date="2010" name="Nature">
        <title>The Ectocarpus genome and the independent evolution of multicellularity in brown algae.</title>
        <authorList>
            <person name="Cock J.M."/>
            <person name="Sterck L."/>
            <person name="Rouze P."/>
            <person name="Scornet D."/>
            <person name="Allen A.E."/>
            <person name="Amoutzias G."/>
            <person name="Anthouard V."/>
            <person name="Artiguenave F."/>
            <person name="Aury J.M."/>
            <person name="Badger J.H."/>
            <person name="Beszteri B."/>
            <person name="Billiau K."/>
            <person name="Bonnet E."/>
            <person name="Bothwell J.H."/>
            <person name="Bowler C."/>
            <person name="Boyen C."/>
            <person name="Brownlee C."/>
            <person name="Carrano C.J."/>
            <person name="Charrier B."/>
            <person name="Cho G.Y."/>
            <person name="Coelho S.M."/>
            <person name="Collen J."/>
            <person name="Corre E."/>
            <person name="Da Silva C."/>
            <person name="Delage L."/>
            <person name="Delaroque N."/>
            <person name="Dittami S.M."/>
            <person name="Doulbeau S."/>
            <person name="Elias M."/>
            <person name="Farnham G."/>
            <person name="Gachon C.M."/>
            <person name="Gschloessl B."/>
            <person name="Heesch S."/>
            <person name="Jabbari K."/>
            <person name="Jubin C."/>
            <person name="Kawai H."/>
            <person name="Kimura K."/>
            <person name="Kloareg B."/>
            <person name="Kupper F.C."/>
            <person name="Lang D."/>
            <person name="Le Bail A."/>
            <person name="Leblanc C."/>
            <person name="Lerouge P."/>
            <person name="Lohr M."/>
            <person name="Lopez P.J."/>
            <person name="Martens C."/>
            <person name="Maumus F."/>
            <person name="Michel G."/>
            <person name="Miranda-Saavedra D."/>
            <person name="Morales J."/>
            <person name="Moreau H."/>
            <person name="Motomura T."/>
            <person name="Nagasato C."/>
            <person name="Napoli C.A."/>
            <person name="Nelson D.R."/>
            <person name="Nyvall-Collen P."/>
            <person name="Peters A.F."/>
            <person name="Pommier C."/>
            <person name="Potin P."/>
            <person name="Poulain J."/>
            <person name="Quesneville H."/>
            <person name="Read B."/>
            <person name="Rensing S.A."/>
            <person name="Ritter A."/>
            <person name="Rousvoal S."/>
            <person name="Samanta M."/>
            <person name="Samson G."/>
            <person name="Schroeder D.C."/>
            <person name="Segurens B."/>
            <person name="Strittmatter M."/>
            <person name="Tonon T."/>
            <person name="Tregear J.W."/>
            <person name="Valentin K."/>
            <person name="von Dassow P."/>
            <person name="Yamagishi T."/>
            <person name="Van de Peer Y."/>
            <person name="Wincker P."/>
        </authorList>
    </citation>
    <scope>NUCLEOTIDE SEQUENCE [LARGE SCALE GENOMIC DNA]</scope>
    <source>
        <strain evidence="3">Ec32 / CCAP1310/4</strain>
    </source>
</reference>
<feature type="region of interest" description="Disordered" evidence="1">
    <location>
        <begin position="110"/>
        <end position="145"/>
    </location>
</feature>
<dbReference type="PROSITE" id="PS51221">
    <property type="entry name" value="TTL"/>
    <property type="match status" value="1"/>
</dbReference>
<dbReference type="InParanoid" id="D8LIE2"/>
<evidence type="ECO:0000256" key="1">
    <source>
        <dbReference type="SAM" id="MobiDB-lite"/>
    </source>
</evidence>
<dbReference type="Gene3D" id="3.30.470.20">
    <property type="entry name" value="ATP-grasp fold, B domain"/>
    <property type="match status" value="2"/>
</dbReference>
<dbReference type="OrthoDB" id="196367at2759"/>
<gene>
    <name evidence="2" type="ORF">Esi_0022_0063</name>
</gene>
<feature type="region of interest" description="Disordered" evidence="1">
    <location>
        <begin position="65"/>
        <end position="89"/>
    </location>
</feature>
<feature type="region of interest" description="Disordered" evidence="1">
    <location>
        <begin position="330"/>
        <end position="393"/>
    </location>
</feature>
<protein>
    <recommendedName>
        <fullName evidence="4">Tubulin-tyrosine ligase family protein</fullName>
    </recommendedName>
</protein>
<dbReference type="eggNOG" id="KOG2157">
    <property type="taxonomic scope" value="Eukaryota"/>
</dbReference>
<dbReference type="AlphaFoldDB" id="D8LIE2"/>
<organism evidence="2 3">
    <name type="scientific">Ectocarpus siliculosus</name>
    <name type="common">Brown alga</name>
    <name type="synonym">Conferva siliculosa</name>
    <dbReference type="NCBI Taxonomy" id="2880"/>
    <lineage>
        <taxon>Eukaryota</taxon>
        <taxon>Sar</taxon>
        <taxon>Stramenopiles</taxon>
        <taxon>Ochrophyta</taxon>
        <taxon>PX clade</taxon>
        <taxon>Phaeophyceae</taxon>
        <taxon>Ectocarpales</taxon>
        <taxon>Ectocarpaceae</taxon>
        <taxon>Ectocarpus</taxon>
    </lineage>
</organism>
<keyword evidence="3" id="KW-1185">Reference proteome</keyword>
<accession>D8LIE2</accession>
<sequence>MYASRPVIEGTNLDVNLRQAVNHFEFNDTLVSKKGLWQSLRAYCASEGQSVTGIVPQTFYLSGGAVRSSKAPGNPHGRDLNLGSASGKQGNVGDDRAAFLAACAAMGDPSEASSTTIPAQEPPLPPLAQTSPSQQRTAETSSVMPAKPILTLAPDTAVEDVVLTGGGCVSRPLGAVVRSVSGCKTNMVAPVAGGKVPEVAVTSETDFSGHDAAESCPPQTVVRSASPPPAPRSPGPFAQTPTDKVSLEERPEDEECPEDVASSPLPPDDVTAQENDIAPDVLGIVDATDNKAGRSGWVVQRYIERPLLVRGRKFDIRLFVLVVADPSTRSWRRRSKPFQQQQTPRGHASKGTARVSSDSESQLSEKAGSVEERGEPKAAPANGSSVFGGGGVSSPPPPCPLRAWCHQDAYVRTSSVRYSNHPSKVKDRFIHLTNNAVQRRSPSYGHDEPGNKLTLADLQDWLDGDESIHKGNACGWVEQTLRPRMHSMVATSVAAASQAGINRRGRPYAFELLGYDFMVDDDLRVYLIEVNSNPCLEFVCPLLQGMIVRVIDDTLSIALDSVFRPPEKHRTAAAAGLGGNAEAAGAGYSLVYPVVQQ</sequence>
<dbReference type="SUPFAM" id="SSF56059">
    <property type="entry name" value="Glutathione synthetase ATP-binding domain-like"/>
    <property type="match status" value="1"/>
</dbReference>